<dbReference type="EMBL" id="CAJVPY010061697">
    <property type="protein sequence ID" value="CAG8822151.1"/>
    <property type="molecule type" value="Genomic_DNA"/>
</dbReference>
<accession>A0A9N9KD34</accession>
<feature type="non-terminal residue" evidence="1">
    <location>
        <position position="111"/>
    </location>
</feature>
<organism evidence="1 2">
    <name type="scientific">Dentiscutata erythropus</name>
    <dbReference type="NCBI Taxonomy" id="1348616"/>
    <lineage>
        <taxon>Eukaryota</taxon>
        <taxon>Fungi</taxon>
        <taxon>Fungi incertae sedis</taxon>
        <taxon>Mucoromycota</taxon>
        <taxon>Glomeromycotina</taxon>
        <taxon>Glomeromycetes</taxon>
        <taxon>Diversisporales</taxon>
        <taxon>Gigasporaceae</taxon>
        <taxon>Dentiscutata</taxon>
    </lineage>
</organism>
<protein>
    <submittedName>
        <fullName evidence="1">3624_t:CDS:1</fullName>
    </submittedName>
</protein>
<dbReference type="InterPro" id="IPR036691">
    <property type="entry name" value="Endo/exonu/phosph_ase_sf"/>
</dbReference>
<proteinExistence type="predicted"/>
<dbReference type="AlphaFoldDB" id="A0A9N9KD34"/>
<evidence type="ECO:0000313" key="2">
    <source>
        <dbReference type="Proteomes" id="UP000789405"/>
    </source>
</evidence>
<dbReference type="Gene3D" id="3.60.10.10">
    <property type="entry name" value="Endonuclease/exonuclease/phosphatase"/>
    <property type="match status" value="1"/>
</dbReference>
<dbReference type="OrthoDB" id="10434269at2759"/>
<gene>
    <name evidence="1" type="ORF">DERYTH_LOCUS27250</name>
</gene>
<comment type="caution">
    <text evidence="1">The sequence shown here is derived from an EMBL/GenBank/DDBJ whole genome shotgun (WGS) entry which is preliminary data.</text>
</comment>
<keyword evidence="2" id="KW-1185">Reference proteome</keyword>
<dbReference type="Proteomes" id="UP000789405">
    <property type="component" value="Unassembled WGS sequence"/>
</dbReference>
<name>A0A9N9KD34_9GLOM</name>
<evidence type="ECO:0000313" key="1">
    <source>
        <dbReference type="EMBL" id="CAG8822151.1"/>
    </source>
</evidence>
<dbReference type="SUPFAM" id="SSF56219">
    <property type="entry name" value="DNase I-like"/>
    <property type="match status" value="1"/>
</dbReference>
<reference evidence="1" key="1">
    <citation type="submission" date="2021-06" db="EMBL/GenBank/DDBJ databases">
        <authorList>
            <person name="Kallberg Y."/>
            <person name="Tangrot J."/>
            <person name="Rosling A."/>
        </authorList>
    </citation>
    <scope>NUCLEOTIDE SEQUENCE</scope>
    <source>
        <strain evidence="1">MA453B</strain>
    </source>
</reference>
<sequence>MGDFNAVPSPNLIDSYRIIYPDSSSFTWKRDNSQEQSRIDIIWIPQQWGKKIIECFTEQLELVTKSDHKIIQLKIKKTWQIHLDREVQNNIGPKYNIKLMCDEKWMKFTTH</sequence>